<evidence type="ECO:0000256" key="3">
    <source>
        <dbReference type="SAM" id="MobiDB-lite"/>
    </source>
</evidence>
<feature type="compositionally biased region" description="Polar residues" evidence="3">
    <location>
        <begin position="260"/>
        <end position="273"/>
    </location>
</feature>
<feature type="region of interest" description="Disordered" evidence="3">
    <location>
        <begin position="1"/>
        <end position="25"/>
    </location>
</feature>
<evidence type="ECO:0000313" key="4">
    <source>
        <dbReference type="EMBL" id="CAB0001104.1"/>
    </source>
</evidence>
<evidence type="ECO:0000256" key="2">
    <source>
        <dbReference type="ARBA" id="ARBA00014454"/>
    </source>
</evidence>
<dbReference type="Proteomes" id="UP000479000">
    <property type="component" value="Unassembled WGS sequence"/>
</dbReference>
<proteinExistence type="inferred from homology"/>
<feature type="compositionally biased region" description="Basic and acidic residues" evidence="3">
    <location>
        <begin position="210"/>
        <end position="258"/>
    </location>
</feature>
<keyword evidence="5" id="KW-1185">Reference proteome</keyword>
<dbReference type="InterPro" id="IPR051112">
    <property type="entry name" value="CWC26_splicing_factor"/>
</dbReference>
<dbReference type="PANTHER" id="PTHR31809:SF0">
    <property type="entry name" value="BUD13 HOMOLOG"/>
    <property type="match status" value="1"/>
</dbReference>
<comment type="similarity">
    <text evidence="1">Belongs to the CWC26 family.</text>
</comment>
<feature type="compositionally biased region" description="Basic and acidic residues" evidence="3">
    <location>
        <begin position="114"/>
        <end position="136"/>
    </location>
</feature>
<evidence type="ECO:0000256" key="1">
    <source>
        <dbReference type="ARBA" id="ARBA00011069"/>
    </source>
</evidence>
<sequence>SVIIDDDINLNDLPSSVNHEDDVNLDHLGDEAPQVVGFVDERPEEIKLLEKFKSGQWTALGAKAAEEDAEREASQSERNRTSHARNAPDDNDDSDLELQRKTVDKSAKYSTKSRRQDRAADRSDSDIELPRKKDGKFGAGGPNRAKDRRRDRDNSQSDSDMELPRKRSKNISSKNESDRRFTGKPTRKQHGSDEDSDLDVRRPARKGKKGNVEKKASDTDSDLEVPRKTERRRGSDSDLDVSRQRKAKESYKHSRGTDYQKLSNPRTQRTNSNDDSDQELPRERSRKDKSEKRSNLKQVQDQEERLVDMAREMSKPFARYADDDDLEKALKAQEREGDPMLDYIRNHQKESHTIDLTGRLHISGCSKAPDKMPKLNFSIIRSKFQVAAV</sequence>
<dbReference type="AlphaFoldDB" id="A0A6H5GCA4"/>
<dbReference type="InterPro" id="IPR018609">
    <property type="entry name" value="Bud13"/>
</dbReference>
<dbReference type="PANTHER" id="PTHR31809">
    <property type="entry name" value="BUD13 HOMOLOG"/>
    <property type="match status" value="1"/>
</dbReference>
<feature type="compositionally biased region" description="Basic and acidic residues" evidence="3">
    <location>
        <begin position="71"/>
        <end position="80"/>
    </location>
</feature>
<dbReference type="Pfam" id="PF09736">
    <property type="entry name" value="Bud13"/>
    <property type="match status" value="1"/>
</dbReference>
<dbReference type="GO" id="GO:0070274">
    <property type="term" value="C:RES complex"/>
    <property type="evidence" value="ECO:0007669"/>
    <property type="project" value="TreeGrafter"/>
</dbReference>
<dbReference type="GO" id="GO:0000398">
    <property type="term" value="P:mRNA splicing, via spliceosome"/>
    <property type="evidence" value="ECO:0007669"/>
    <property type="project" value="TreeGrafter"/>
</dbReference>
<gene>
    <name evidence="4" type="ORF">NTEN_LOCUS6891</name>
</gene>
<protein>
    <recommendedName>
        <fullName evidence="2">BUD13 homolog</fullName>
    </recommendedName>
</protein>
<feature type="compositionally biased region" description="Basic and acidic residues" evidence="3">
    <location>
        <begin position="279"/>
        <end position="305"/>
    </location>
</feature>
<dbReference type="GO" id="GO:0005684">
    <property type="term" value="C:U2-type spliceosomal complex"/>
    <property type="evidence" value="ECO:0007669"/>
    <property type="project" value="TreeGrafter"/>
</dbReference>
<reference evidence="4 5" key="1">
    <citation type="submission" date="2020-02" db="EMBL/GenBank/DDBJ databases">
        <authorList>
            <person name="Ferguson B K."/>
        </authorList>
    </citation>
    <scope>NUCLEOTIDE SEQUENCE [LARGE SCALE GENOMIC DNA]</scope>
</reference>
<dbReference type="OrthoDB" id="6022at2759"/>
<organism evidence="4 5">
    <name type="scientific">Nesidiocoris tenuis</name>
    <dbReference type="NCBI Taxonomy" id="355587"/>
    <lineage>
        <taxon>Eukaryota</taxon>
        <taxon>Metazoa</taxon>
        <taxon>Ecdysozoa</taxon>
        <taxon>Arthropoda</taxon>
        <taxon>Hexapoda</taxon>
        <taxon>Insecta</taxon>
        <taxon>Pterygota</taxon>
        <taxon>Neoptera</taxon>
        <taxon>Paraneoptera</taxon>
        <taxon>Hemiptera</taxon>
        <taxon>Heteroptera</taxon>
        <taxon>Panheteroptera</taxon>
        <taxon>Cimicomorpha</taxon>
        <taxon>Miridae</taxon>
        <taxon>Dicyphina</taxon>
        <taxon>Nesidiocoris</taxon>
    </lineage>
</organism>
<feature type="compositionally biased region" description="Basic and acidic residues" evidence="3">
    <location>
        <begin position="190"/>
        <end position="202"/>
    </location>
</feature>
<accession>A0A6H5GCA4</accession>
<dbReference type="GO" id="GO:0003723">
    <property type="term" value="F:RNA binding"/>
    <property type="evidence" value="ECO:0007669"/>
    <property type="project" value="TreeGrafter"/>
</dbReference>
<evidence type="ECO:0000313" key="5">
    <source>
        <dbReference type="Proteomes" id="UP000479000"/>
    </source>
</evidence>
<feature type="compositionally biased region" description="Basic and acidic residues" evidence="3">
    <location>
        <begin position="97"/>
        <end position="107"/>
    </location>
</feature>
<feature type="non-terminal residue" evidence="4">
    <location>
        <position position="1"/>
    </location>
</feature>
<dbReference type="EMBL" id="CADCXU010010407">
    <property type="protein sequence ID" value="CAB0001104.1"/>
    <property type="molecule type" value="Genomic_DNA"/>
</dbReference>
<name>A0A6H5GCA4_9HEMI</name>
<feature type="region of interest" description="Disordered" evidence="3">
    <location>
        <begin position="57"/>
        <end position="305"/>
    </location>
</feature>
<feature type="compositionally biased region" description="Basic and acidic residues" evidence="3">
    <location>
        <begin position="144"/>
        <end position="155"/>
    </location>
</feature>